<proteinExistence type="predicted"/>
<accession>A0A7C3HYB9</accession>
<gene>
    <name evidence="2" type="ORF">ENS59_11750</name>
</gene>
<sequence>MTRVKGTMVRLVPVLGALVLFLGSLTACATTEGNTAQQPKDNPYAFIDEVKLEPGQVFYKDRVDSDGDTYSACAFEAANNFLAMDNFFEFTSKLSADQQLELSWALFKNIPMRSDKGNLRIVIVGDYYGPDSDLIILIDRIGLKEGKVPGKSFGLGYFTNALNFKIENKDTKEKSLVSVGRNLNPTTNYYRRFFAILYG</sequence>
<dbReference type="PROSITE" id="PS51257">
    <property type="entry name" value="PROKAR_LIPOPROTEIN"/>
    <property type="match status" value="1"/>
</dbReference>
<name>A0A7C3HYB9_9SPIR</name>
<dbReference type="AlphaFoldDB" id="A0A7C3HYB9"/>
<comment type="caution">
    <text evidence="2">The sequence shown here is derived from an EMBL/GenBank/DDBJ whole genome shotgun (WGS) entry which is preliminary data.</text>
</comment>
<evidence type="ECO:0000256" key="1">
    <source>
        <dbReference type="SAM" id="SignalP"/>
    </source>
</evidence>
<feature type="signal peptide" evidence="1">
    <location>
        <begin position="1"/>
        <end position="29"/>
    </location>
</feature>
<feature type="chain" id="PRO_5028437207" evidence="1">
    <location>
        <begin position="30"/>
        <end position="199"/>
    </location>
</feature>
<reference evidence="2" key="1">
    <citation type="journal article" date="2020" name="mSystems">
        <title>Genome- and Community-Level Interaction Insights into Carbon Utilization and Element Cycling Functions of Hydrothermarchaeota in Hydrothermal Sediment.</title>
        <authorList>
            <person name="Zhou Z."/>
            <person name="Liu Y."/>
            <person name="Xu W."/>
            <person name="Pan J."/>
            <person name="Luo Z.H."/>
            <person name="Li M."/>
        </authorList>
    </citation>
    <scope>NUCLEOTIDE SEQUENCE [LARGE SCALE GENOMIC DNA]</scope>
    <source>
        <strain evidence="2">SpSt-503</strain>
    </source>
</reference>
<dbReference type="EMBL" id="DSVL01000361">
    <property type="protein sequence ID" value="HFH30159.1"/>
    <property type="molecule type" value="Genomic_DNA"/>
</dbReference>
<evidence type="ECO:0000313" key="2">
    <source>
        <dbReference type="EMBL" id="HFH30159.1"/>
    </source>
</evidence>
<organism evidence="2">
    <name type="scientific">Gracilinema caldarium</name>
    <dbReference type="NCBI Taxonomy" id="215591"/>
    <lineage>
        <taxon>Bacteria</taxon>
        <taxon>Pseudomonadati</taxon>
        <taxon>Spirochaetota</taxon>
        <taxon>Spirochaetia</taxon>
        <taxon>Spirochaetales</taxon>
        <taxon>Breznakiellaceae</taxon>
        <taxon>Gracilinema</taxon>
    </lineage>
</organism>
<keyword evidence="1" id="KW-0732">Signal</keyword>
<protein>
    <submittedName>
        <fullName evidence="2">Uncharacterized protein</fullName>
    </submittedName>
</protein>